<feature type="compositionally biased region" description="Pro residues" evidence="4">
    <location>
        <begin position="2445"/>
        <end position="2460"/>
    </location>
</feature>
<dbReference type="InterPro" id="IPR018506">
    <property type="entry name" value="Cyt_B5_heme-BS"/>
</dbReference>
<feature type="chain" id="PRO_5029896277" description="Protein arginine methyltransferase 10" evidence="6">
    <location>
        <begin position="23"/>
        <end position="2999"/>
    </location>
</feature>
<name>A0A7J6M9C0_PEROL</name>
<evidence type="ECO:0000256" key="4">
    <source>
        <dbReference type="SAM" id="MobiDB-lite"/>
    </source>
</evidence>
<feature type="region of interest" description="Disordered" evidence="4">
    <location>
        <begin position="2303"/>
        <end position="2495"/>
    </location>
</feature>
<evidence type="ECO:0000313" key="10">
    <source>
        <dbReference type="Proteomes" id="UP000570595"/>
    </source>
</evidence>
<gene>
    <name evidence="9" type="ORF">FOZ61_007076</name>
</gene>
<evidence type="ECO:0000256" key="6">
    <source>
        <dbReference type="SAM" id="SignalP"/>
    </source>
</evidence>
<feature type="compositionally biased region" description="Basic and acidic residues" evidence="4">
    <location>
        <begin position="2705"/>
        <end position="2717"/>
    </location>
</feature>
<dbReference type="OrthoDB" id="434145at2759"/>
<dbReference type="PROSITE" id="PS00191">
    <property type="entry name" value="CYTOCHROME_B5_1"/>
    <property type="match status" value="1"/>
</dbReference>
<evidence type="ECO:0008006" key="11">
    <source>
        <dbReference type="Google" id="ProtNLM"/>
    </source>
</evidence>
<feature type="transmembrane region" description="Helical" evidence="5">
    <location>
        <begin position="2586"/>
        <end position="2613"/>
    </location>
</feature>
<dbReference type="PROSITE" id="PS50255">
    <property type="entry name" value="CYTOCHROME_B5_2"/>
    <property type="match status" value="1"/>
</dbReference>
<feature type="domain" description="WSC" evidence="8">
    <location>
        <begin position="74"/>
        <end position="171"/>
    </location>
</feature>
<organism evidence="9 10">
    <name type="scientific">Perkinsus olseni</name>
    <name type="common">Perkinsus atlanticus</name>
    <dbReference type="NCBI Taxonomy" id="32597"/>
    <lineage>
        <taxon>Eukaryota</taxon>
        <taxon>Sar</taxon>
        <taxon>Alveolata</taxon>
        <taxon>Perkinsozoa</taxon>
        <taxon>Perkinsea</taxon>
        <taxon>Perkinsida</taxon>
        <taxon>Perkinsidae</taxon>
        <taxon>Perkinsus</taxon>
    </lineage>
</organism>
<dbReference type="Pfam" id="PF02010">
    <property type="entry name" value="REJ"/>
    <property type="match status" value="1"/>
</dbReference>
<feature type="region of interest" description="Disordered" evidence="4">
    <location>
        <begin position="2252"/>
        <end position="2281"/>
    </location>
</feature>
<dbReference type="SMART" id="SM01117">
    <property type="entry name" value="Cyt-b5"/>
    <property type="match status" value="1"/>
</dbReference>
<keyword evidence="6" id="KW-0732">Signal</keyword>
<feature type="transmembrane region" description="Helical" evidence="5">
    <location>
        <begin position="2625"/>
        <end position="2651"/>
    </location>
</feature>
<protein>
    <recommendedName>
        <fullName evidence="11">Protein arginine methyltransferase 10</fullName>
    </recommendedName>
</protein>
<dbReference type="GO" id="GO:0046872">
    <property type="term" value="F:metal ion binding"/>
    <property type="evidence" value="ECO:0007669"/>
    <property type="project" value="UniProtKB-KW"/>
</dbReference>
<proteinExistence type="predicted"/>
<keyword evidence="2" id="KW-0479">Metal-binding</keyword>
<feature type="transmembrane region" description="Helical" evidence="5">
    <location>
        <begin position="2113"/>
        <end position="2131"/>
    </location>
</feature>
<dbReference type="PANTHER" id="PTHR12460">
    <property type="entry name" value="CYCLIN-DEPENDENT KINASE INHIBITOR-RELATED PROTEIN"/>
    <property type="match status" value="1"/>
</dbReference>
<feature type="compositionally biased region" description="Basic and acidic residues" evidence="4">
    <location>
        <begin position="2667"/>
        <end position="2683"/>
    </location>
</feature>
<keyword evidence="5" id="KW-0472">Membrane</keyword>
<evidence type="ECO:0000259" key="8">
    <source>
        <dbReference type="PROSITE" id="PS51212"/>
    </source>
</evidence>
<comment type="caution">
    <text evidence="9">The sequence shown here is derived from an EMBL/GenBank/DDBJ whole genome shotgun (WGS) entry which is preliminary data.</text>
</comment>
<feature type="domain" description="Cytochrome b5 heme-binding" evidence="7">
    <location>
        <begin position="2879"/>
        <end position="2955"/>
    </location>
</feature>
<keyword evidence="1" id="KW-0349">Heme</keyword>
<dbReference type="GO" id="GO:0031124">
    <property type="term" value="P:mRNA 3'-end processing"/>
    <property type="evidence" value="ECO:0007669"/>
    <property type="project" value="TreeGrafter"/>
</dbReference>
<dbReference type="Gene3D" id="3.10.120.10">
    <property type="entry name" value="Cytochrome b5-like heme/steroid binding domain"/>
    <property type="match status" value="1"/>
</dbReference>
<feature type="transmembrane region" description="Helical" evidence="5">
    <location>
        <begin position="2143"/>
        <end position="2165"/>
    </location>
</feature>
<evidence type="ECO:0000256" key="5">
    <source>
        <dbReference type="SAM" id="Phobius"/>
    </source>
</evidence>
<feature type="compositionally biased region" description="Low complexity" evidence="4">
    <location>
        <begin position="2819"/>
        <end position="2833"/>
    </location>
</feature>
<feature type="compositionally biased region" description="Pro residues" evidence="4">
    <location>
        <begin position="2256"/>
        <end position="2273"/>
    </location>
</feature>
<sequence length="2999" mass="326585">MTFNSLLARWIAVHETLYCAWAFKEMGALQVVFPDIVDPDTGVITKSESDQIRMVDVNQEGTAAAFSRENQLDCVVSIGCYKALSSPSPRLYDVASEEGQAYTPRECWVMCSAIPGMVVAGVSGGFCSCSASIESQWQKAASEEQCQIECTSEFKTPICGGSDDHWNLFMCYTHVQVGSLAVDPWRNLAFRTVSVNWYRAKPETPATADSGVSNERAYDDAEMPETYFLFVADIATGDARLQYHMKETQSTETELMIYTGLTYDVDSSRVVCLMMPARTARIQTTTSFNYKVLDGLWSIGAQAGGPVLVIKLDTMDPTSPQLTKVFSPMYTDIATKTDIFADGASEATAAEYFQASDNAGIISKNGLDTYIFSVSYGIEGGITNTVKSKVMFVDISTSTSGQATLGHVYHTASLDSVVVQLAVNEYYGDVGVMVNRNGNMEFLSLARVYRQSQTQALIAEPFWTTSGTTINYMMPVAETANLNLLAGVSAFNHIYNRSCHGIMLYDTVDGASYTDDRKVLQNQPTGSEAKLNAIPSVLCFDIRTEALTLWGGASGTAKSTEDGIEAKAVTMELYQPDPGFPMTLPRPEMSNCEMSMTGLSATIQFDSVTLMGAKCKDIDYDGIPDVIDYGYEVTSHVSAKTCFADASFQYLEGATCAFIQKDQIEIILDKSSTLTFGHTLCIRPDFVCRTQNDQWSAYSTGCCKVQVPSDLVPPKPNLRADPSLVVDVCADVTLDFGDTQFCGRKCTYVWKLDSVTALSAVAAGETSGDMAVDDTTTAEAVDRINEVLAEANLNNAFSVTLHADILAKASYHLFEVDVTSAWALTTKEKFTVHKLADSAPTVTIVGELKIGVYRNREYFLNAVGKASQCASAETVLGYRWAFSNCSVDLANVDTIQNQNRLRVPAGTHKCPDSVLWYENDFDAAACEVCSVVVEVFLVNNPSKKSHQTMSVYLLKSDLVPKCHNPDFSKIQKGLTLYVNCGNTEDPDDIHSGVFKGNFKWKCRSGSTLLPCFGETPEFSEGIKTCVQDYTVDRYVGDGGVLYPQIAFEDRQMFCRVGRGTVAINTALMDTGNYTFGMEVTHFDNKRSTMKEVDVELTSYELPKINLELISAHYERFPVGKALKVQGTHNLDPERYPDVTYSWSLLERQRNLDYDPDQAEQYEEQGLTYPIPEFAYVKVDLLSQCTNEGTAKWTSTSPTITIGPDCLKLKTQYTLRLTVIWTTEVDGTDMTLDSFADIRVATASGPPTKGKFIVKVRGEDGSETAETGCELERIFSAEEWISEDTPLRFRFGYIVDDSHALDAVNDEFLIQDAVKYWLTDAPQPVRTQTGLVQCGKEEFDYRRIVFVYIENSAGEHVYKFQEIVATPPENPAAAAAAILEEASGQAASNPENTITLYMAALGIISEASEEEKTDTTDKILDSVSATECISPECGERRMVFLNNVAKSVTMSDKLQDVLLVSMEDNIDRIEESAAELTDQQSFTLFEGISAILVGPLFNPLGGFGLRPRRLTPHATVALKPVLRPVYPDGYDDTVGEVVDPIGYEEGTSRRLSGRHHASPGLGESVVSNCREPFCDRVGLKCMKGFGDWGDRHHSLVCCSEHNPTTSCYEPPCWFYGRECSAATYAVHSVMAEEAKSVVRVGAGSRRRTSEEGRVRWWDDWVDRFAREPLDNIPLGFDSSTHKSGWQTLREGKHNGRRRMAAVDGDSHRRRLVDVKVSLRQNLSQTYQQALLSVAEGERTAFEATRALFLEAARVEEARRAEDVKWEMYVSTLSPELQTAMRERKQEQADSKERVAFQERRNTSQILTRIEVIRDTIVKRLINQLVANEDPKVFDVSAFTIYIGKSTDLSAVHPSFSMPSKYVVPSNSPDNPTPDNPITGFSFEYVEYKMDPRSWSISSPVSSERAMVTLLVMKANPDLTLTTSIDDDPIRVFSDRDLYSEALCTYWDRFAPNTAGGSWTSQGNLNDGQGCLVTRAGDIGLFVDGDVPEFGTMAVAADLPFLQRAPPADRFFVLSILGFTSVLVIMLSFWGYKFDESMRDDQRRGRAALTPYHLDGDGISSPLTIVDPIAYDYVSSEKGKREKFLLITFWNVLRHESVVLAPFYYSESFTRPQRLLCALTMLSGIMGVTSLIYGTPNTLASSTQFVATGILSALVVYPAYCAVYLMFSMRPTPYRRRIIKKKTANDDRHRIHDAIRLQEAESSGIPRSVIQGGVPALGSITSPYKPLVGGLPALPPIPSHAPPSLPVAGLAIEEGKPAAPPPRMTETPQPPPQALLPPIYFGGAPGGPKAPAALLPNLASRALPPPAPPPLWTGGGPPSESGSGSVRSAALPPPPKMTPPQRPPSSGVTAPPPLPGGLPSGASTPRAMTPPPPPPPVKVPPPTVGAPGGSPRSGDAVSFGAPSSGRSSPPLTPKRASEITPAAPVASAGGKSPPPPPVKRGGSSAAPTPPRAVGTPPPPPARPGSSTPPVLEPEPKHGMAPPPPPPRAMDDMALAIPHPPTPPLPPVMPVGPLAMVPIGYPPAVGFGPPPKPPVSAMAAPPAPPAPPTEDVSSFIRRVKLVYLDRVQQEHQKQSMREQRDLFKPIPEWVYTAVLALPYLACIAWCMACFFIVLTYSLKFSEETEALWYKAVIVAVAASVFVLDVVRSLVNMIVEVRKFEIRRRNKKGEFNQRKVRPMGRDEEEHLPAFLRTKPKRSQPKTAPFPPSVERRRLSGMRTEDGMQLPVGPPLPGIKDGTPAWGTPSPSSPASTARDVPRLPPIAAPPLSRSSSIVGSGRGSLPRSVSPAGARTPPSVIGSAHGVSRALPRGSFVAPPPLPGQLASARSSRASSPRSRVPTPPLSARSAHSGSRVPTPNLSDRIRMAASNSESTADESLPMKEQLPVIAAVEVAKHNKKTDCWVVLHGGVYNVTDFLSEHPGGPGVILSSGGKDVTDHYEEIGHSDFARRIAAEHKIGILEGCEDAHCIPTLAEASMSSTLMGSGVLPWMLAAIAVAAAYLAFFQ</sequence>
<reference evidence="9 10" key="1">
    <citation type="submission" date="2020-04" db="EMBL/GenBank/DDBJ databases">
        <title>Perkinsus olseni comparative genomics.</title>
        <authorList>
            <person name="Bogema D.R."/>
        </authorList>
    </citation>
    <scope>NUCLEOTIDE SEQUENCE [LARGE SCALE GENOMIC DNA]</scope>
    <source>
        <strain evidence="9">ATCC PRA-179</strain>
    </source>
</reference>
<evidence type="ECO:0000313" key="9">
    <source>
        <dbReference type="EMBL" id="KAF4668114.1"/>
    </source>
</evidence>
<keyword evidence="5" id="KW-0812">Transmembrane</keyword>
<evidence type="ECO:0000259" key="7">
    <source>
        <dbReference type="PROSITE" id="PS50255"/>
    </source>
</evidence>
<dbReference type="InterPro" id="IPR001199">
    <property type="entry name" value="Cyt_B5-like_heme/steroid-bd"/>
</dbReference>
<dbReference type="PANTHER" id="PTHR12460:SF0">
    <property type="entry name" value="CID DOMAIN-CONTAINING PROTEIN-RELATED"/>
    <property type="match status" value="1"/>
</dbReference>
<dbReference type="PROSITE" id="PS51212">
    <property type="entry name" value="WSC"/>
    <property type="match status" value="1"/>
</dbReference>
<feature type="compositionally biased region" description="Pro residues" evidence="4">
    <location>
        <begin position="2366"/>
        <end position="2382"/>
    </location>
</feature>
<feature type="compositionally biased region" description="Polar residues" evidence="4">
    <location>
        <begin position="2842"/>
        <end position="2854"/>
    </location>
</feature>
<evidence type="ECO:0000256" key="2">
    <source>
        <dbReference type="ARBA" id="ARBA00022723"/>
    </source>
</evidence>
<feature type="signal peptide" evidence="6">
    <location>
        <begin position="1"/>
        <end position="22"/>
    </location>
</feature>
<dbReference type="SUPFAM" id="SSF55856">
    <property type="entry name" value="Cytochrome b5-like heme/steroid binding domain"/>
    <property type="match status" value="1"/>
</dbReference>
<dbReference type="InterPro" id="IPR002889">
    <property type="entry name" value="WSC_carb-bd"/>
</dbReference>
<dbReference type="InterPro" id="IPR002859">
    <property type="entry name" value="PKD/REJ-like"/>
</dbReference>
<evidence type="ECO:0000256" key="3">
    <source>
        <dbReference type="ARBA" id="ARBA00023004"/>
    </source>
</evidence>
<feature type="compositionally biased region" description="Pro residues" evidence="4">
    <location>
        <begin position="2329"/>
        <end position="2341"/>
    </location>
</feature>
<keyword evidence="3" id="KW-0408">Iron</keyword>
<feature type="transmembrane region" description="Helical" evidence="5">
    <location>
        <begin position="2980"/>
        <end position="2998"/>
    </location>
</feature>
<dbReference type="Proteomes" id="UP000570595">
    <property type="component" value="Unassembled WGS sequence"/>
</dbReference>
<feature type="compositionally biased region" description="Low complexity" evidence="4">
    <location>
        <begin position="2733"/>
        <end position="2749"/>
    </location>
</feature>
<dbReference type="Pfam" id="PF00173">
    <property type="entry name" value="Cyt-b5"/>
    <property type="match status" value="1"/>
</dbReference>
<feature type="transmembrane region" description="Helical" evidence="5">
    <location>
        <begin position="2009"/>
        <end position="2030"/>
    </location>
</feature>
<feature type="compositionally biased region" description="Low complexity" evidence="4">
    <location>
        <begin position="2419"/>
        <end position="2429"/>
    </location>
</feature>
<feature type="region of interest" description="Disordered" evidence="4">
    <location>
        <begin position="2667"/>
        <end position="2856"/>
    </location>
</feature>
<dbReference type="GO" id="GO:0000993">
    <property type="term" value="F:RNA polymerase II complex binding"/>
    <property type="evidence" value="ECO:0007669"/>
    <property type="project" value="TreeGrafter"/>
</dbReference>
<dbReference type="GO" id="GO:0020037">
    <property type="term" value="F:heme binding"/>
    <property type="evidence" value="ECO:0007669"/>
    <property type="project" value="InterPro"/>
</dbReference>
<dbReference type="EMBL" id="JABAHT010000042">
    <property type="protein sequence ID" value="KAF4668114.1"/>
    <property type="molecule type" value="Genomic_DNA"/>
</dbReference>
<dbReference type="InterPro" id="IPR036400">
    <property type="entry name" value="Cyt_B5-like_heme/steroid_sf"/>
</dbReference>
<evidence type="ECO:0000256" key="1">
    <source>
        <dbReference type="ARBA" id="ARBA00022617"/>
    </source>
</evidence>
<keyword evidence="5" id="KW-1133">Transmembrane helix</keyword>
<accession>A0A7J6M9C0</accession>